<dbReference type="Gene3D" id="2.60.40.10">
    <property type="entry name" value="Immunoglobulins"/>
    <property type="match status" value="1"/>
</dbReference>
<dbReference type="Proteomes" id="UP000694867">
    <property type="component" value="Unplaced"/>
</dbReference>
<name>A0AAJ6QXJ3_9ACAR</name>
<dbReference type="GeneID" id="100897498"/>
<feature type="chain" id="PRO_5042478613" evidence="2">
    <location>
        <begin position="17"/>
        <end position="328"/>
    </location>
</feature>
<evidence type="ECO:0000313" key="5">
    <source>
        <dbReference type="RefSeq" id="XP_003747279.1"/>
    </source>
</evidence>
<protein>
    <submittedName>
        <fullName evidence="5">Uncharacterized protein LOC100897498</fullName>
    </submittedName>
</protein>
<dbReference type="KEGG" id="goe:100897498"/>
<feature type="compositionally biased region" description="Low complexity" evidence="1">
    <location>
        <begin position="221"/>
        <end position="250"/>
    </location>
</feature>
<dbReference type="RefSeq" id="XP_003747279.1">
    <property type="nucleotide sequence ID" value="XM_003747231.1"/>
</dbReference>
<feature type="signal peptide" evidence="2">
    <location>
        <begin position="1"/>
        <end position="16"/>
    </location>
</feature>
<reference evidence="5" key="1">
    <citation type="submission" date="2025-08" db="UniProtKB">
        <authorList>
            <consortium name="RefSeq"/>
        </authorList>
    </citation>
    <scope>IDENTIFICATION</scope>
</reference>
<dbReference type="InterPro" id="IPR013783">
    <property type="entry name" value="Ig-like_fold"/>
</dbReference>
<evidence type="ECO:0000313" key="4">
    <source>
        <dbReference type="Proteomes" id="UP000694867"/>
    </source>
</evidence>
<dbReference type="SUPFAM" id="SSF49265">
    <property type="entry name" value="Fibronectin type III"/>
    <property type="match status" value="1"/>
</dbReference>
<gene>
    <name evidence="5" type="primary">LOC100897498</name>
</gene>
<evidence type="ECO:0000256" key="1">
    <source>
        <dbReference type="SAM" id="MobiDB-lite"/>
    </source>
</evidence>
<dbReference type="InterPro" id="IPR003961">
    <property type="entry name" value="FN3_dom"/>
</dbReference>
<evidence type="ECO:0000259" key="3">
    <source>
        <dbReference type="PROSITE" id="PS50853"/>
    </source>
</evidence>
<dbReference type="InterPro" id="IPR036116">
    <property type="entry name" value="FN3_sf"/>
</dbReference>
<dbReference type="AlphaFoldDB" id="A0AAJ6QXJ3"/>
<feature type="region of interest" description="Disordered" evidence="1">
    <location>
        <begin position="183"/>
        <end position="264"/>
    </location>
</feature>
<keyword evidence="2" id="KW-0732">Signal</keyword>
<proteinExistence type="predicted"/>
<accession>A0AAJ6QXJ3</accession>
<dbReference type="CDD" id="cd00063">
    <property type="entry name" value="FN3"/>
    <property type="match status" value="1"/>
</dbReference>
<feature type="compositionally biased region" description="Polar residues" evidence="1">
    <location>
        <begin position="200"/>
        <end position="215"/>
    </location>
</feature>
<keyword evidence="4" id="KW-1185">Reference proteome</keyword>
<evidence type="ECO:0000256" key="2">
    <source>
        <dbReference type="SAM" id="SignalP"/>
    </source>
</evidence>
<dbReference type="PROSITE" id="PS50853">
    <property type="entry name" value="FN3"/>
    <property type="match status" value="1"/>
</dbReference>
<sequence>MLQFVAVLAFLNVAAATTTTEPPPRNVSFNYVSDIRDYEGSAYHITCEYDGSSKELAIHLNHDGSEALKMLRYQWRTEGSVVDDTYHFKSNASKKVTLSGVPARTRISIGLVPDPDHEQGGKYWIYIGSTCWTGSKIGKPSKPVLKPSSAFTHPLVEWTAPKNPNGPIDGYDLNWCVTQEEKPKTVQTRAVMPTKEPETLKTQNSNQRKAGNASRTEVAVGTSSDDTSSTTSTASSSTGTESAMTSTTTTPKPEPKCATKDIPVNPANVNVFQGYKTTIEGYDPAVGYRVCIRAYNYKGTDKIHSEEECQTRKDRAHFEKLYFEMCPQ</sequence>
<organism evidence="4 5">
    <name type="scientific">Galendromus occidentalis</name>
    <name type="common">western predatory mite</name>
    <dbReference type="NCBI Taxonomy" id="34638"/>
    <lineage>
        <taxon>Eukaryota</taxon>
        <taxon>Metazoa</taxon>
        <taxon>Ecdysozoa</taxon>
        <taxon>Arthropoda</taxon>
        <taxon>Chelicerata</taxon>
        <taxon>Arachnida</taxon>
        <taxon>Acari</taxon>
        <taxon>Parasitiformes</taxon>
        <taxon>Mesostigmata</taxon>
        <taxon>Gamasina</taxon>
        <taxon>Phytoseioidea</taxon>
        <taxon>Phytoseiidae</taxon>
        <taxon>Typhlodrominae</taxon>
        <taxon>Galendromus</taxon>
    </lineage>
</organism>
<feature type="domain" description="Fibronectin type-III" evidence="3">
    <location>
        <begin position="139"/>
        <end position="236"/>
    </location>
</feature>